<dbReference type="InterPro" id="IPR006694">
    <property type="entry name" value="Fatty_acid_hydroxylase"/>
</dbReference>
<dbReference type="AlphaFoldDB" id="A0A9X2EG59"/>
<dbReference type="GO" id="GO:0005506">
    <property type="term" value="F:iron ion binding"/>
    <property type="evidence" value="ECO:0007669"/>
    <property type="project" value="InterPro"/>
</dbReference>
<evidence type="ECO:0000256" key="5">
    <source>
        <dbReference type="ARBA" id="ARBA00023098"/>
    </source>
</evidence>
<evidence type="ECO:0000256" key="7">
    <source>
        <dbReference type="SAM" id="Phobius"/>
    </source>
</evidence>
<keyword evidence="5" id="KW-0443">Lipid metabolism</keyword>
<dbReference type="PANTHER" id="PTHR21624">
    <property type="entry name" value="STEROL DESATURASE-RELATED PROTEIN"/>
    <property type="match status" value="1"/>
</dbReference>
<evidence type="ECO:0000313" key="9">
    <source>
        <dbReference type="EMBL" id="MCM8557388.1"/>
    </source>
</evidence>
<dbReference type="GO" id="GO:0050479">
    <property type="term" value="F:glyceryl-ether monooxygenase activity"/>
    <property type="evidence" value="ECO:0007669"/>
    <property type="project" value="TreeGrafter"/>
</dbReference>
<evidence type="ECO:0000256" key="1">
    <source>
        <dbReference type="ARBA" id="ARBA00004127"/>
    </source>
</evidence>
<evidence type="ECO:0000256" key="4">
    <source>
        <dbReference type="ARBA" id="ARBA00023002"/>
    </source>
</evidence>
<feature type="domain" description="Fatty acid hydroxylase" evidence="8">
    <location>
        <begin position="92"/>
        <end position="222"/>
    </location>
</feature>
<keyword evidence="2 7" id="KW-0812">Transmembrane</keyword>
<dbReference type="RefSeq" id="WP_252113418.1">
    <property type="nucleotide sequence ID" value="NZ_JAMSHT010000001.1"/>
</dbReference>
<evidence type="ECO:0000313" key="10">
    <source>
        <dbReference type="Proteomes" id="UP001155128"/>
    </source>
</evidence>
<feature type="transmembrane region" description="Helical" evidence="7">
    <location>
        <begin position="86"/>
        <end position="105"/>
    </location>
</feature>
<dbReference type="InterPro" id="IPR051689">
    <property type="entry name" value="Sterol_desaturase/TMEM195"/>
</dbReference>
<keyword evidence="3 7" id="KW-1133">Transmembrane helix</keyword>
<dbReference type="GO" id="GO:0012505">
    <property type="term" value="C:endomembrane system"/>
    <property type="evidence" value="ECO:0007669"/>
    <property type="project" value="UniProtKB-SubCell"/>
</dbReference>
<keyword evidence="4" id="KW-0560">Oxidoreductase</keyword>
<protein>
    <submittedName>
        <fullName evidence="9">Sterol desaturase family protein</fullName>
    </submittedName>
</protein>
<dbReference type="EMBL" id="JAMSHT010000001">
    <property type="protein sequence ID" value="MCM8557388.1"/>
    <property type="molecule type" value="Genomic_DNA"/>
</dbReference>
<organism evidence="9 10">
    <name type="scientific">Sphingomicrobium sediminis</name>
    <dbReference type="NCBI Taxonomy" id="2950949"/>
    <lineage>
        <taxon>Bacteria</taxon>
        <taxon>Pseudomonadati</taxon>
        <taxon>Pseudomonadota</taxon>
        <taxon>Alphaproteobacteria</taxon>
        <taxon>Sphingomonadales</taxon>
        <taxon>Sphingomonadaceae</taxon>
        <taxon>Sphingomicrobium</taxon>
    </lineage>
</organism>
<evidence type="ECO:0000259" key="8">
    <source>
        <dbReference type="Pfam" id="PF04116"/>
    </source>
</evidence>
<feature type="transmembrane region" description="Helical" evidence="7">
    <location>
        <begin position="6"/>
        <end position="27"/>
    </location>
</feature>
<comment type="caution">
    <text evidence="9">The sequence shown here is derived from an EMBL/GenBank/DDBJ whole genome shotgun (WGS) entry which is preliminary data.</text>
</comment>
<evidence type="ECO:0000256" key="3">
    <source>
        <dbReference type="ARBA" id="ARBA00022989"/>
    </source>
</evidence>
<dbReference type="GO" id="GO:0016020">
    <property type="term" value="C:membrane"/>
    <property type="evidence" value="ECO:0007669"/>
    <property type="project" value="GOC"/>
</dbReference>
<keyword evidence="10" id="KW-1185">Reference proteome</keyword>
<accession>A0A9X2EG59</accession>
<dbReference type="PANTHER" id="PTHR21624:SF1">
    <property type="entry name" value="ALKYLGLYCEROL MONOOXYGENASE"/>
    <property type="match status" value="1"/>
</dbReference>
<feature type="transmembrane region" description="Helical" evidence="7">
    <location>
        <begin position="48"/>
        <end position="66"/>
    </location>
</feature>
<name>A0A9X2EG59_9SPHN</name>
<sequence length="276" mass="31923">MDPKSFLVALYAQVAFIAPFLLVITLVEMRFERNSVDMKTRMRGVPQNIIQLGMRIFAGWAFFVVYRELGLSPVVAPFKEMGPVLGTILTSVLAYLWLDFLIYWVHRFMHRFTWPFHAPHHSLEQLSAINSHNHWVDPLIVGALVGFVGALVDRGYEIIMPVMVLMMLQTYWVHSDLKFGAGPLKYIIVEPAFHRIHHSRDPKHFDKNFGTITPLWDVIFGTAYWPEKDERPDIGLDDFPEPSFKEWWLAPFHYIARNRKAKRAAEASTVREAADA</sequence>
<comment type="subcellular location">
    <subcellularLocation>
        <location evidence="1">Endomembrane system</location>
        <topology evidence="1">Multi-pass membrane protein</topology>
    </subcellularLocation>
</comment>
<evidence type="ECO:0000256" key="6">
    <source>
        <dbReference type="ARBA" id="ARBA00023136"/>
    </source>
</evidence>
<dbReference type="GO" id="GO:0006643">
    <property type="term" value="P:membrane lipid metabolic process"/>
    <property type="evidence" value="ECO:0007669"/>
    <property type="project" value="TreeGrafter"/>
</dbReference>
<reference evidence="9" key="1">
    <citation type="submission" date="2022-06" db="EMBL/GenBank/DDBJ databases">
        <title>Sphingomicrobium sedimins sp. nov., a marine bacterium isolated from tidal flat.</title>
        <authorList>
            <person name="Kim C.-H."/>
            <person name="Yoo Y."/>
            <person name="Kim J.-J."/>
        </authorList>
    </citation>
    <scope>NUCLEOTIDE SEQUENCE</scope>
    <source>
        <strain evidence="9">GRR-S6-50</strain>
    </source>
</reference>
<dbReference type="Pfam" id="PF04116">
    <property type="entry name" value="FA_hydroxylase"/>
    <property type="match status" value="1"/>
</dbReference>
<evidence type="ECO:0000256" key="2">
    <source>
        <dbReference type="ARBA" id="ARBA00022692"/>
    </source>
</evidence>
<keyword evidence="6 7" id="KW-0472">Membrane</keyword>
<dbReference type="Proteomes" id="UP001155128">
    <property type="component" value="Unassembled WGS sequence"/>
</dbReference>
<proteinExistence type="predicted"/>
<dbReference type="GO" id="GO:0008610">
    <property type="term" value="P:lipid biosynthetic process"/>
    <property type="evidence" value="ECO:0007669"/>
    <property type="project" value="InterPro"/>
</dbReference>
<gene>
    <name evidence="9" type="ORF">NDO55_06090</name>
</gene>